<comment type="caution">
    <text evidence="5">The sequence shown here is derived from an EMBL/GenBank/DDBJ whole genome shotgun (WGS) entry which is preliminary data.</text>
</comment>
<dbReference type="EMBL" id="JAUEMJ010000005">
    <property type="protein sequence ID" value="MDN3241584.1"/>
    <property type="molecule type" value="Genomic_DNA"/>
</dbReference>
<dbReference type="Gene3D" id="1.10.10.10">
    <property type="entry name" value="Winged helix-like DNA-binding domain superfamily/Winged helix DNA-binding domain"/>
    <property type="match status" value="1"/>
</dbReference>
<accession>A0ABT7YSG4</accession>
<dbReference type="PANTHER" id="PTHR33204">
    <property type="entry name" value="TRANSCRIPTIONAL REGULATOR, MARR FAMILY"/>
    <property type="match status" value="1"/>
</dbReference>
<dbReference type="Pfam" id="PF01638">
    <property type="entry name" value="HxlR"/>
    <property type="match status" value="1"/>
</dbReference>
<dbReference type="InterPro" id="IPR036388">
    <property type="entry name" value="WH-like_DNA-bd_sf"/>
</dbReference>
<keyword evidence="3" id="KW-0804">Transcription</keyword>
<dbReference type="PROSITE" id="PS51118">
    <property type="entry name" value="HTH_HXLR"/>
    <property type="match status" value="1"/>
</dbReference>
<evidence type="ECO:0000313" key="5">
    <source>
        <dbReference type="EMBL" id="MDN3241584.1"/>
    </source>
</evidence>
<name>A0ABT7YSG4_9ACTN</name>
<gene>
    <name evidence="5" type="ORF">QWI33_17805</name>
</gene>
<reference evidence="5" key="1">
    <citation type="submission" date="2023-06" db="EMBL/GenBank/DDBJ databases">
        <title>Gycomyces niveus sp.nov., a novel actinomycete isolated from soil in Shouguang.</title>
        <authorList>
            <person name="Yang X."/>
            <person name="Zhao J."/>
        </authorList>
    </citation>
    <scope>NUCLEOTIDE SEQUENCE</scope>
    <source>
        <strain evidence="5">NEAU C2</strain>
    </source>
</reference>
<dbReference type="RefSeq" id="WP_289958491.1">
    <property type="nucleotide sequence ID" value="NZ_JAUEMJ010000005.1"/>
</dbReference>
<feature type="domain" description="HTH hxlR-type" evidence="4">
    <location>
        <begin position="16"/>
        <end position="112"/>
    </location>
</feature>
<keyword evidence="1" id="KW-0805">Transcription regulation</keyword>
<dbReference type="SUPFAM" id="SSF46785">
    <property type="entry name" value="Winged helix' DNA-binding domain"/>
    <property type="match status" value="1"/>
</dbReference>
<dbReference type="InterPro" id="IPR036390">
    <property type="entry name" value="WH_DNA-bd_sf"/>
</dbReference>
<dbReference type="InterPro" id="IPR002577">
    <property type="entry name" value="HTH_HxlR"/>
</dbReference>
<evidence type="ECO:0000256" key="3">
    <source>
        <dbReference type="ARBA" id="ARBA00023163"/>
    </source>
</evidence>
<evidence type="ECO:0000256" key="1">
    <source>
        <dbReference type="ARBA" id="ARBA00023015"/>
    </source>
</evidence>
<keyword evidence="6" id="KW-1185">Reference proteome</keyword>
<keyword evidence="2" id="KW-0238">DNA-binding</keyword>
<evidence type="ECO:0000313" key="6">
    <source>
        <dbReference type="Proteomes" id="UP001171902"/>
    </source>
</evidence>
<protein>
    <submittedName>
        <fullName evidence="5">Helix-turn-helix domain-containing protein</fullName>
    </submittedName>
</protein>
<dbReference type="Proteomes" id="UP001171902">
    <property type="component" value="Unassembled WGS sequence"/>
</dbReference>
<dbReference type="PANTHER" id="PTHR33204:SF18">
    <property type="entry name" value="TRANSCRIPTIONAL REGULATORY PROTEIN"/>
    <property type="match status" value="1"/>
</dbReference>
<evidence type="ECO:0000259" key="4">
    <source>
        <dbReference type="PROSITE" id="PS51118"/>
    </source>
</evidence>
<organism evidence="5 6">
    <name type="scientific">Glycomyces tritici</name>
    <dbReference type="NCBI Taxonomy" id="2665176"/>
    <lineage>
        <taxon>Bacteria</taxon>
        <taxon>Bacillati</taxon>
        <taxon>Actinomycetota</taxon>
        <taxon>Actinomycetes</taxon>
        <taxon>Glycomycetales</taxon>
        <taxon>Glycomycetaceae</taxon>
        <taxon>Glycomyces</taxon>
    </lineage>
</organism>
<proteinExistence type="predicted"/>
<evidence type="ECO:0000256" key="2">
    <source>
        <dbReference type="ARBA" id="ARBA00023125"/>
    </source>
</evidence>
<sequence>MDVTLTAGGDWSDPACPVARAVDLVGDRWSLLIVRDAMDGATTFTEFRQGLGIARNILTDRLRRLVEHGILAKSPGTDARSHTYRLTPAGQDLFTAVVALRQWGQRHAFAAGEAHSVLVDGRGREVAELRALGRDGEPVSAETTRVRKVGE</sequence>